<keyword evidence="1" id="KW-0472">Membrane</keyword>
<keyword evidence="1" id="KW-0812">Transmembrane</keyword>
<proteinExistence type="predicted"/>
<dbReference type="Proteomes" id="UP000001137">
    <property type="component" value="Chromosome"/>
</dbReference>
<dbReference type="KEGG" id="cma:Cmaq_0053"/>
<evidence type="ECO:0000313" key="2">
    <source>
        <dbReference type="EMBL" id="ABW00907.1"/>
    </source>
</evidence>
<dbReference type="OrthoDB" id="375984at2157"/>
<keyword evidence="1" id="KW-1133">Transmembrane helix</keyword>
<gene>
    <name evidence="2" type="ordered locus">Cmaq_0053</name>
</gene>
<keyword evidence="3" id="KW-1185">Reference proteome</keyword>
<evidence type="ECO:0000256" key="1">
    <source>
        <dbReference type="SAM" id="Phobius"/>
    </source>
</evidence>
<dbReference type="GeneID" id="5708809"/>
<dbReference type="AlphaFoldDB" id="A8M9M6"/>
<feature type="transmembrane region" description="Helical" evidence="1">
    <location>
        <begin position="286"/>
        <end position="306"/>
    </location>
</feature>
<name>A8M9M6_CALMQ</name>
<dbReference type="HOGENOM" id="CLU_820399_0_0_2"/>
<feature type="transmembrane region" description="Helical" evidence="1">
    <location>
        <begin position="262"/>
        <end position="280"/>
    </location>
</feature>
<protein>
    <submittedName>
        <fullName evidence="2">Uncharacterized protein</fullName>
    </submittedName>
</protein>
<accession>A8M9M6</accession>
<dbReference type="RefSeq" id="WP_012185127.1">
    <property type="nucleotide sequence ID" value="NC_009954.1"/>
</dbReference>
<sequence length="338" mass="37568">MRQYIYITVMVIALAVAVFFVYMYLTMKATLGTVNSRYSNLLESLTNLQLINNKYGQLPMINVSAIYATEDGYAIVFTISNPENYTQFLYDLDITMLPYSARTYYVGTVSIPPLSTITYPVFVYFNSTILAVSTIYNFNQVAGGSETIRSTVIGPVYYALSTLPGSTITLSYTLVNGSTRTYSYIVTNFTTLQNSIYAYAAASDSWPSEVLLTYLAPLPFSVIGYRLIAPNGTVLLTCTSISKTAFPNGTSVNYIPTPIGQLYLPLYNASAVTTIHYWLSGYWDTFAYNVTAACMGSFILFSMPLIHYQLQVTYIINGTQETAVIPITYTTTSMLIWS</sequence>
<organism evidence="2 3">
    <name type="scientific">Caldivirga maquilingensis (strain ATCC 700844 / DSM 13496 / JCM 10307 / IC-167)</name>
    <dbReference type="NCBI Taxonomy" id="397948"/>
    <lineage>
        <taxon>Archaea</taxon>
        <taxon>Thermoproteota</taxon>
        <taxon>Thermoprotei</taxon>
        <taxon>Thermoproteales</taxon>
        <taxon>Thermoproteaceae</taxon>
        <taxon>Caldivirga</taxon>
    </lineage>
</organism>
<dbReference type="EMBL" id="CP000852">
    <property type="protein sequence ID" value="ABW00907.1"/>
    <property type="molecule type" value="Genomic_DNA"/>
</dbReference>
<reference evidence="2 3" key="1">
    <citation type="submission" date="2007-10" db="EMBL/GenBank/DDBJ databases">
        <title>Complete sequence of Caldivirga maquilingensis IC-167.</title>
        <authorList>
            <consortium name="US DOE Joint Genome Institute"/>
            <person name="Copeland A."/>
            <person name="Lucas S."/>
            <person name="Lapidus A."/>
            <person name="Barry K."/>
            <person name="Glavina del Rio T."/>
            <person name="Dalin E."/>
            <person name="Tice H."/>
            <person name="Pitluck S."/>
            <person name="Saunders E."/>
            <person name="Brettin T."/>
            <person name="Bruce D."/>
            <person name="Detter J.C."/>
            <person name="Han C."/>
            <person name="Schmutz J."/>
            <person name="Larimer F."/>
            <person name="Land M."/>
            <person name="Hauser L."/>
            <person name="Kyrpides N."/>
            <person name="Ivanova N."/>
            <person name="Biddle J.F."/>
            <person name="Zhang Z."/>
            <person name="Fitz-Gibbon S.T."/>
            <person name="Lowe T.M."/>
            <person name="Saltikov C."/>
            <person name="House C.H."/>
            <person name="Richardson P."/>
        </authorList>
    </citation>
    <scope>NUCLEOTIDE SEQUENCE [LARGE SCALE GENOMIC DNA]</scope>
    <source>
        <strain evidence="3">ATCC 700844 / DSM 13496 / JCM 10307 / IC-167</strain>
    </source>
</reference>
<feature type="transmembrane region" description="Helical" evidence="1">
    <location>
        <begin position="6"/>
        <end position="25"/>
    </location>
</feature>
<evidence type="ECO:0000313" key="3">
    <source>
        <dbReference type="Proteomes" id="UP000001137"/>
    </source>
</evidence>